<protein>
    <submittedName>
        <fullName evidence="2">Uncharacterized conserved protein, DUF2236 family</fullName>
    </submittedName>
</protein>
<evidence type="ECO:0000259" key="1">
    <source>
        <dbReference type="Pfam" id="PF09995"/>
    </source>
</evidence>
<dbReference type="Proteomes" id="UP000192674">
    <property type="component" value="Unassembled WGS sequence"/>
</dbReference>
<dbReference type="OrthoDB" id="3456672at2"/>
<dbReference type="AlphaFoldDB" id="A0A1Y5XEN7"/>
<dbReference type="PANTHER" id="PTHR36151">
    <property type="entry name" value="BLR2777 PROTEIN"/>
    <property type="match status" value="1"/>
</dbReference>
<dbReference type="InterPro" id="IPR018713">
    <property type="entry name" value="MPAB/Lcp_cat_dom"/>
</dbReference>
<reference evidence="2 3" key="1">
    <citation type="submission" date="2017-04" db="EMBL/GenBank/DDBJ databases">
        <authorList>
            <person name="Afonso C.L."/>
            <person name="Miller P.J."/>
            <person name="Scott M.A."/>
            <person name="Spackman E."/>
            <person name="Goraichik I."/>
            <person name="Dimitrov K.M."/>
            <person name="Suarez D.L."/>
            <person name="Swayne D.E."/>
        </authorList>
    </citation>
    <scope>NUCLEOTIDE SEQUENCE [LARGE SCALE GENOMIC DNA]</scope>
    <source>
        <strain evidence="2 3">DSM 43828</strain>
    </source>
</reference>
<proteinExistence type="predicted"/>
<gene>
    <name evidence="2" type="ORF">SAMN05661093_02129</name>
</gene>
<accession>A0A1Y5XEN7</accession>
<evidence type="ECO:0000313" key="2">
    <source>
        <dbReference type="EMBL" id="SMC85324.1"/>
    </source>
</evidence>
<dbReference type="Pfam" id="PF09995">
    <property type="entry name" value="MPAB_Lcp_cat"/>
    <property type="match status" value="1"/>
</dbReference>
<evidence type="ECO:0000313" key="3">
    <source>
        <dbReference type="Proteomes" id="UP000192674"/>
    </source>
</evidence>
<dbReference type="GO" id="GO:0016491">
    <property type="term" value="F:oxidoreductase activity"/>
    <property type="evidence" value="ECO:0007669"/>
    <property type="project" value="InterPro"/>
</dbReference>
<sequence length="282" mass="31886">MLGPESETWHHVLDWRLLLESGRALLLQVAHPTVGAGVVQYSDFRKRPWQRLQRTVDSLMLISYGGERTAAESARLRELHKDMKGIDHHGHRYHALNPEAYWWVHATLFEGAVHAHANFATPLSREQQERMYQEWREVGELLGLKPHHMPDDLAGFFGYFNGMVADRLEDNEAVRQVLAALADRRSQAPPGWPEIAWRVFGPVSADLVTAVTIGTLPEPFRNRLGLQWTTVDRVKLAAARRAVKIGMPLLPDKVRYHPMALAAKRAAAVKSQDVPGRSPSVR</sequence>
<feature type="domain" description="ER-bound oxygenase mpaB/mpaB'/Rubber oxygenase catalytic" evidence="1">
    <location>
        <begin position="9"/>
        <end position="244"/>
    </location>
</feature>
<dbReference type="RefSeq" id="WP_084425823.1">
    <property type="nucleotide sequence ID" value="NZ_FWXV01000002.1"/>
</dbReference>
<organism evidence="2 3">
    <name type="scientific">Kibdelosporangium aridum</name>
    <dbReference type="NCBI Taxonomy" id="2030"/>
    <lineage>
        <taxon>Bacteria</taxon>
        <taxon>Bacillati</taxon>
        <taxon>Actinomycetota</taxon>
        <taxon>Actinomycetes</taxon>
        <taxon>Pseudonocardiales</taxon>
        <taxon>Pseudonocardiaceae</taxon>
        <taxon>Kibdelosporangium</taxon>
    </lineage>
</organism>
<name>A0A1Y5XEN7_KIBAR</name>
<keyword evidence="3" id="KW-1185">Reference proteome</keyword>
<dbReference type="EMBL" id="FWXV01000002">
    <property type="protein sequence ID" value="SMC85324.1"/>
    <property type="molecule type" value="Genomic_DNA"/>
</dbReference>
<dbReference type="PANTHER" id="PTHR36151:SF3">
    <property type="entry name" value="ER-BOUND OXYGENASE MPAB_MPAB'_RUBBER OXYGENASE CATALYTIC DOMAIN-CONTAINING PROTEIN"/>
    <property type="match status" value="1"/>
</dbReference>